<feature type="transmembrane region" description="Helical" evidence="2">
    <location>
        <begin position="92"/>
        <end position="111"/>
    </location>
</feature>
<dbReference type="AlphaFoldDB" id="A0A067SUP6"/>
<dbReference type="PANTHER" id="PTHR40465">
    <property type="entry name" value="CHROMOSOME 1, WHOLE GENOME SHOTGUN SEQUENCE"/>
    <property type="match status" value="1"/>
</dbReference>
<dbReference type="HOGENOM" id="CLU_046025_5_0_1"/>
<evidence type="ECO:0000256" key="2">
    <source>
        <dbReference type="SAM" id="Phobius"/>
    </source>
</evidence>
<feature type="transmembrane region" description="Helical" evidence="2">
    <location>
        <begin position="149"/>
        <end position="171"/>
    </location>
</feature>
<reference evidence="4" key="1">
    <citation type="journal article" date="2014" name="Proc. Natl. Acad. Sci. U.S.A.">
        <title>Extensive sampling of basidiomycete genomes demonstrates inadequacy of the white-rot/brown-rot paradigm for wood decay fungi.</title>
        <authorList>
            <person name="Riley R."/>
            <person name="Salamov A.A."/>
            <person name="Brown D.W."/>
            <person name="Nagy L.G."/>
            <person name="Floudas D."/>
            <person name="Held B.W."/>
            <person name="Levasseur A."/>
            <person name="Lombard V."/>
            <person name="Morin E."/>
            <person name="Otillar R."/>
            <person name="Lindquist E.A."/>
            <person name="Sun H."/>
            <person name="LaButti K.M."/>
            <person name="Schmutz J."/>
            <person name="Jabbour D."/>
            <person name="Luo H."/>
            <person name="Baker S.E."/>
            <person name="Pisabarro A.G."/>
            <person name="Walton J.D."/>
            <person name="Blanchette R.A."/>
            <person name="Henrissat B."/>
            <person name="Martin F."/>
            <person name="Cullen D."/>
            <person name="Hibbett D.S."/>
            <person name="Grigoriev I.V."/>
        </authorList>
    </citation>
    <scope>NUCLEOTIDE SEQUENCE [LARGE SCALE GENOMIC DNA]</scope>
    <source>
        <strain evidence="4">CBS 339.88</strain>
    </source>
</reference>
<evidence type="ECO:0000313" key="4">
    <source>
        <dbReference type="Proteomes" id="UP000027222"/>
    </source>
</evidence>
<dbReference type="Proteomes" id="UP000027222">
    <property type="component" value="Unassembled WGS sequence"/>
</dbReference>
<evidence type="ECO:0000256" key="1">
    <source>
        <dbReference type="SAM" id="MobiDB-lite"/>
    </source>
</evidence>
<gene>
    <name evidence="3" type="ORF">GALMADRAFT_211666</name>
</gene>
<dbReference type="OrthoDB" id="2535105at2759"/>
<feature type="region of interest" description="Disordered" evidence="1">
    <location>
        <begin position="272"/>
        <end position="295"/>
    </location>
</feature>
<feature type="transmembrane region" description="Helical" evidence="2">
    <location>
        <begin position="12"/>
        <end position="34"/>
    </location>
</feature>
<sequence length="319" mass="35462">MNFVVSFLGAAQLGVIFNAWMVGLVCVQGYNYYLNFPRDRMVLKILVILLVTLPDRFQGDIKGSFRVLQIFNFLFANDYSGRTYRFIETSMIYRYLIVSFGDYASLLTVLWEWALYLGLIAIAACSVQLFYAYRILIRKISLVVSGRNYFLFATIVVLALSGLGLCSTVMIKAMTTNRNFSQLGDSTLVQGWLAVDFITYTVIVEEFQVHAMSFLANLDARRKMNLGSTGAIVVGSSGATGASAPHTGNSNSAGPWHVKVNTEFHEKTTTEFTSSLHSPGSELKSPHQLPEWDRDGYTSSIHPSVVLGDRKEDHVGQAV</sequence>
<feature type="compositionally biased region" description="Basic and acidic residues" evidence="1">
    <location>
        <begin position="308"/>
        <end position="319"/>
    </location>
</feature>
<keyword evidence="2" id="KW-0812">Transmembrane</keyword>
<proteinExistence type="predicted"/>
<protein>
    <submittedName>
        <fullName evidence="3">Uncharacterized protein</fullName>
    </submittedName>
</protein>
<name>A0A067SUP6_GALM3</name>
<keyword evidence="2" id="KW-1133">Transmembrane helix</keyword>
<keyword evidence="2" id="KW-0472">Membrane</keyword>
<evidence type="ECO:0000313" key="3">
    <source>
        <dbReference type="EMBL" id="KDR74665.1"/>
    </source>
</evidence>
<feature type="region of interest" description="Disordered" evidence="1">
    <location>
        <begin position="300"/>
        <end position="319"/>
    </location>
</feature>
<dbReference type="PANTHER" id="PTHR40465:SF1">
    <property type="entry name" value="DUF6534 DOMAIN-CONTAINING PROTEIN"/>
    <property type="match status" value="1"/>
</dbReference>
<dbReference type="EMBL" id="KL142382">
    <property type="protein sequence ID" value="KDR74665.1"/>
    <property type="molecule type" value="Genomic_DNA"/>
</dbReference>
<organism evidence="3 4">
    <name type="scientific">Galerina marginata (strain CBS 339.88)</name>
    <dbReference type="NCBI Taxonomy" id="685588"/>
    <lineage>
        <taxon>Eukaryota</taxon>
        <taxon>Fungi</taxon>
        <taxon>Dikarya</taxon>
        <taxon>Basidiomycota</taxon>
        <taxon>Agaricomycotina</taxon>
        <taxon>Agaricomycetes</taxon>
        <taxon>Agaricomycetidae</taxon>
        <taxon>Agaricales</taxon>
        <taxon>Agaricineae</taxon>
        <taxon>Strophariaceae</taxon>
        <taxon>Galerina</taxon>
    </lineage>
</organism>
<keyword evidence="4" id="KW-1185">Reference proteome</keyword>
<feature type="transmembrane region" description="Helical" evidence="2">
    <location>
        <begin position="117"/>
        <end position="137"/>
    </location>
</feature>
<accession>A0A067SUP6</accession>